<comment type="function">
    <text evidence="7">Modifies, by uridylylation and deuridylylation, the PII regulatory proteins (GlnB and homologs), in response to the nitrogen status of the cell that GlnD senses through the glutamine level. Under low glutamine levels, catalyzes the conversion of the PII proteins and UTP to PII-UMP and PPi, while under higher glutamine levels, GlnD hydrolyzes PII-UMP to PII and UMP (deuridylylation). Thus, controls uridylylation state and activity of the PII proteins, and plays an important role in the regulation of nitrogen metabolism.</text>
</comment>
<dbReference type="InterPro" id="IPR006674">
    <property type="entry name" value="HD_domain"/>
</dbReference>
<dbReference type="EC" id="3.1.4.-" evidence="7"/>
<dbReference type="SUPFAM" id="SSF55021">
    <property type="entry name" value="ACT-like"/>
    <property type="match status" value="2"/>
</dbReference>
<feature type="domain" description="ACT" evidence="9">
    <location>
        <begin position="816"/>
        <end position="884"/>
    </location>
</feature>
<dbReference type="Proteomes" id="UP000214566">
    <property type="component" value="Unassembled WGS sequence"/>
</dbReference>
<keyword evidence="4 7" id="KW-0378">Hydrolase</keyword>
<gene>
    <name evidence="7 11" type="primary">glnD</name>
    <name evidence="11" type="ORF">THIARS_90256</name>
</gene>
<dbReference type="CDD" id="cd04899">
    <property type="entry name" value="ACT_ACR-UUR-like_2"/>
    <property type="match status" value="1"/>
</dbReference>
<evidence type="ECO:0000313" key="12">
    <source>
        <dbReference type="Proteomes" id="UP000214566"/>
    </source>
</evidence>
<evidence type="ECO:0000259" key="10">
    <source>
        <dbReference type="PROSITE" id="PS51831"/>
    </source>
</evidence>
<evidence type="ECO:0000256" key="8">
    <source>
        <dbReference type="SAM" id="MobiDB-lite"/>
    </source>
</evidence>
<dbReference type="HAMAP" id="MF_00277">
    <property type="entry name" value="PII_uridylyl_transf"/>
    <property type="match status" value="1"/>
</dbReference>
<reference evidence="11 12" key="1">
    <citation type="submission" date="2016-06" db="EMBL/GenBank/DDBJ databases">
        <authorList>
            <person name="Kjaerup R.B."/>
            <person name="Dalgaard T.S."/>
            <person name="Juul-Madsen H.R."/>
        </authorList>
    </citation>
    <scope>NUCLEOTIDE SEQUENCE [LARGE SCALE GENOMIC DNA]</scope>
    <source>
        <strain evidence="11 12">DSM 16361</strain>
    </source>
</reference>
<dbReference type="SUPFAM" id="SSF81301">
    <property type="entry name" value="Nucleotidyltransferase"/>
    <property type="match status" value="1"/>
</dbReference>
<accession>A0A238D9W6</accession>
<dbReference type="InterPro" id="IPR010043">
    <property type="entry name" value="UTase/UR"/>
</dbReference>
<keyword evidence="1 7" id="KW-0808">Transferase</keyword>
<feature type="region of interest" description="Uridylyltransferase" evidence="7">
    <location>
        <begin position="1"/>
        <end position="346"/>
    </location>
</feature>
<keyword evidence="12" id="KW-1185">Reference proteome</keyword>
<feature type="domain" description="HD" evidence="10">
    <location>
        <begin position="469"/>
        <end position="591"/>
    </location>
</feature>
<dbReference type="PIRSF" id="PIRSF006288">
    <property type="entry name" value="PII_uridyltransf"/>
    <property type="match status" value="1"/>
</dbReference>
<evidence type="ECO:0000256" key="7">
    <source>
        <dbReference type="HAMAP-Rule" id="MF_00277"/>
    </source>
</evidence>
<dbReference type="SUPFAM" id="SSF109604">
    <property type="entry name" value="HD-domain/PDEase-like"/>
    <property type="match status" value="1"/>
</dbReference>
<dbReference type="InterPro" id="IPR013546">
    <property type="entry name" value="PII_UdlTrfase/GS_AdlTrfase"/>
</dbReference>
<dbReference type="InterPro" id="IPR043519">
    <property type="entry name" value="NT_sf"/>
</dbReference>
<comment type="catalytic activity">
    <reaction evidence="7">
        <text>[protein-PII]-uridylyl-L-tyrosine + H2O = [protein-PII]-L-tyrosine + UMP + H(+)</text>
        <dbReference type="Rhea" id="RHEA:48600"/>
        <dbReference type="Rhea" id="RHEA-COMP:12147"/>
        <dbReference type="Rhea" id="RHEA-COMP:12148"/>
        <dbReference type="ChEBI" id="CHEBI:15377"/>
        <dbReference type="ChEBI" id="CHEBI:15378"/>
        <dbReference type="ChEBI" id="CHEBI:46858"/>
        <dbReference type="ChEBI" id="CHEBI:57865"/>
        <dbReference type="ChEBI" id="CHEBI:90602"/>
    </reaction>
</comment>
<evidence type="ECO:0000259" key="9">
    <source>
        <dbReference type="PROSITE" id="PS51671"/>
    </source>
</evidence>
<dbReference type="GO" id="GO:0008081">
    <property type="term" value="F:phosphoric diester hydrolase activity"/>
    <property type="evidence" value="ECO:0007669"/>
    <property type="project" value="UniProtKB-UniRule"/>
</dbReference>
<dbReference type="CDD" id="cd00077">
    <property type="entry name" value="HDc"/>
    <property type="match status" value="1"/>
</dbReference>
<dbReference type="Pfam" id="PF01966">
    <property type="entry name" value="HD"/>
    <property type="match status" value="1"/>
</dbReference>
<sequence length="884" mass="99245">MASSSSAQAAPPLPTEAGRIRPELPARDIAGVRSFWHEARQRLLGDFKTRPQRISQLLRGLSRAVDLALRELWTLAGMPADAALMAVGGFGRGELFPYSDVDVLILLPDAADASTQQAVERFVAACWDAGLEIGPSVRTVLACIEESAQDVTVQTTLLESRALCGDAVLIRRFRKAFKNHLEARAFFRAKMLEMRQRHAKFENTPYALEPNCKESPGGLRDLQMLLWVARAAGLGGNWQQLRRSGVLSAYEARKIQTNERTLKRIRAHLHIAAGRREDRLVFDLQNTVSSTLGLRPEPNKRAGEALMQHYYWAAKAVEQLNQIVLLTIEGRLWPELAAQPGTPITGIEGVEDGRFLDKDGRLEPADLGLYERDPPAILETFVVFTHAPAIRGLTAPTLRALYHARERMNTAFCRDPRSHAAFLRIIQSPQGATHALRLMNRTSVLGRYLRPFRRIVGQMQHDLFHVYTVDQHILMVVRNVRRFFVLEHAHEYPFCAQLAAGIEKPWRLVLAALFHDIAKGRGGDHSVLGTTEVRRFGKATGLSPEDTAFVAFLVEQHLTMSRVAQKEDLSDPEVVLRFARLMGDEPHLTALYLLTVADIRGTSPKVWNGWKAKLLEDLYRATLRVLGGQAPNPQAELRQRQMEAHRLLHLYGIDEQGSKPLWDTLDSSYFLRHDPADVAWHTRQLMRHTGSSVPVVSGRLAPYGEGLQVLVYCPDQPDLFARICGFFDTHNFSILDAKVHTTRNGWALDSFVVVEPNLAQHYRDLISMLEVELARTLAARGPLPEPVHGRVSRRVRHFPVQPRVELRPDERGQRWILSVRASDRTGLLYAIARVLTARGISVQLAKIMTLGERVEDTFVLQSPALSNERTVIAVENELLEALGT</sequence>
<evidence type="ECO:0000256" key="2">
    <source>
        <dbReference type="ARBA" id="ARBA00022695"/>
    </source>
</evidence>
<dbReference type="PANTHER" id="PTHR47320:SF1">
    <property type="entry name" value="BIFUNCTIONAL URIDYLYLTRANSFERASE_URIDYLYL-REMOVING ENZYME"/>
    <property type="match status" value="1"/>
</dbReference>
<dbReference type="SMART" id="SM00471">
    <property type="entry name" value="HDc"/>
    <property type="match status" value="1"/>
</dbReference>
<dbReference type="PROSITE" id="PS51831">
    <property type="entry name" value="HD"/>
    <property type="match status" value="1"/>
</dbReference>
<evidence type="ECO:0000256" key="3">
    <source>
        <dbReference type="ARBA" id="ARBA00022737"/>
    </source>
</evidence>
<dbReference type="EMBL" id="FLMQ01000058">
    <property type="protein sequence ID" value="SBP90106.1"/>
    <property type="molecule type" value="Genomic_DNA"/>
</dbReference>
<evidence type="ECO:0000256" key="4">
    <source>
        <dbReference type="ARBA" id="ARBA00022801"/>
    </source>
</evidence>
<organism evidence="11 12">
    <name type="scientific">Thiomonas delicata</name>
    <name type="common">Thiomonas cuprina</name>
    <dbReference type="NCBI Taxonomy" id="364030"/>
    <lineage>
        <taxon>Bacteria</taxon>
        <taxon>Pseudomonadati</taxon>
        <taxon>Pseudomonadota</taxon>
        <taxon>Betaproteobacteria</taxon>
        <taxon>Burkholderiales</taxon>
        <taxon>Thiomonas</taxon>
    </lineage>
</organism>
<comment type="caution">
    <text evidence="7">Lacks conserved residue(s) required for the propagation of feature annotation.</text>
</comment>
<dbReference type="GO" id="GO:0008773">
    <property type="term" value="F:[protein-PII] uridylyltransferase activity"/>
    <property type="evidence" value="ECO:0007669"/>
    <property type="project" value="UniProtKB-UniRule"/>
</dbReference>
<feature type="region of interest" description="Disordered" evidence="8">
    <location>
        <begin position="1"/>
        <end position="21"/>
    </location>
</feature>
<dbReference type="NCBIfam" id="TIGR01693">
    <property type="entry name" value="UTase_glnD"/>
    <property type="match status" value="1"/>
</dbReference>
<comment type="cofactor">
    <cofactor evidence="7">
        <name>Mg(2+)</name>
        <dbReference type="ChEBI" id="CHEBI:18420"/>
    </cofactor>
</comment>
<dbReference type="InterPro" id="IPR045865">
    <property type="entry name" value="ACT-like_dom_sf"/>
</dbReference>
<feature type="domain" description="ACT" evidence="9">
    <location>
        <begin position="708"/>
        <end position="787"/>
    </location>
</feature>
<dbReference type="InterPro" id="IPR002912">
    <property type="entry name" value="ACT_dom"/>
</dbReference>
<comment type="domain">
    <text evidence="7">Has four distinct domains: an N-terminal nucleotidyltransferase (NT) domain responsible for UTase activity, a central HD domain that encodes UR activity, and two C-terminal ACT domains that seem to have a role in glutamine sensing.</text>
</comment>
<keyword evidence="5 7" id="KW-0460">Magnesium</keyword>
<dbReference type="GO" id="GO:0006808">
    <property type="term" value="P:regulation of nitrogen utilization"/>
    <property type="evidence" value="ECO:0007669"/>
    <property type="project" value="UniProtKB-UniRule"/>
</dbReference>
<dbReference type="CDD" id="cd04900">
    <property type="entry name" value="ACT_UUR-like_1"/>
    <property type="match status" value="1"/>
</dbReference>
<evidence type="ECO:0000313" key="11">
    <source>
        <dbReference type="EMBL" id="SBP90106.1"/>
    </source>
</evidence>
<dbReference type="Pfam" id="PF01909">
    <property type="entry name" value="NTP_transf_2"/>
    <property type="match status" value="1"/>
</dbReference>
<evidence type="ECO:0000256" key="5">
    <source>
        <dbReference type="ARBA" id="ARBA00022842"/>
    </source>
</evidence>
<feature type="compositionally biased region" description="Low complexity" evidence="8">
    <location>
        <begin position="1"/>
        <end position="10"/>
    </location>
</feature>
<dbReference type="PANTHER" id="PTHR47320">
    <property type="entry name" value="BIFUNCTIONAL URIDYLYLTRANSFERASE/URIDYLYL-REMOVING ENZYME"/>
    <property type="match status" value="1"/>
</dbReference>
<evidence type="ECO:0000256" key="6">
    <source>
        <dbReference type="ARBA" id="ARBA00023268"/>
    </source>
</evidence>
<dbReference type="InterPro" id="IPR003607">
    <property type="entry name" value="HD/PDEase_dom"/>
</dbReference>
<dbReference type="PROSITE" id="PS51671">
    <property type="entry name" value="ACT"/>
    <property type="match status" value="2"/>
</dbReference>
<protein>
    <recommendedName>
        <fullName evidence="7">Bifunctional uridylyltransferase/uridylyl-removing enzyme</fullName>
        <shortName evidence="7">UTase/UR</shortName>
    </recommendedName>
    <alternativeName>
        <fullName evidence="7">Bifunctional [protein-PII] modification enzyme</fullName>
    </alternativeName>
    <alternativeName>
        <fullName evidence="7">Bifunctional nitrogen sensor protein</fullName>
    </alternativeName>
    <domain>
        <recommendedName>
            <fullName evidence="7">[Protein-PII] uridylyltransferase</fullName>
            <shortName evidence="7">PII uridylyltransferase</shortName>
            <shortName evidence="7">UTase</shortName>
            <ecNumber evidence="7">2.7.7.59</ecNumber>
        </recommendedName>
    </domain>
    <domain>
        <recommendedName>
            <fullName evidence="7">[Protein-PII]-UMP uridylyl-removing enzyme</fullName>
            <shortName evidence="7">UR</shortName>
            <ecNumber evidence="7">3.1.4.-</ecNumber>
        </recommendedName>
    </domain>
</protein>
<comment type="activity regulation">
    <text evidence="7">Uridylyltransferase (UTase) activity is inhibited by glutamine, while glutamine activates uridylyl-removing (UR) activity.</text>
</comment>
<keyword evidence="2 7" id="KW-0548">Nucleotidyltransferase</keyword>
<dbReference type="Pfam" id="PF08335">
    <property type="entry name" value="GlnD_UR_UTase"/>
    <property type="match status" value="1"/>
</dbReference>
<dbReference type="CDD" id="cd05401">
    <property type="entry name" value="NT_GlnE_GlnD_like"/>
    <property type="match status" value="1"/>
</dbReference>
<comment type="catalytic activity">
    <reaction evidence="7">
        <text>[protein-PII]-L-tyrosine + UTP = [protein-PII]-uridylyl-L-tyrosine + diphosphate</text>
        <dbReference type="Rhea" id="RHEA:13673"/>
        <dbReference type="Rhea" id="RHEA-COMP:12147"/>
        <dbReference type="Rhea" id="RHEA-COMP:12148"/>
        <dbReference type="ChEBI" id="CHEBI:33019"/>
        <dbReference type="ChEBI" id="CHEBI:46398"/>
        <dbReference type="ChEBI" id="CHEBI:46858"/>
        <dbReference type="ChEBI" id="CHEBI:90602"/>
        <dbReference type="EC" id="2.7.7.59"/>
    </reaction>
</comment>
<dbReference type="InterPro" id="IPR002934">
    <property type="entry name" value="Polymerase_NTP_transf_dom"/>
</dbReference>
<keyword evidence="6 7" id="KW-0511">Multifunctional enzyme</keyword>
<comment type="similarity">
    <text evidence="7">Belongs to the GlnD family.</text>
</comment>
<dbReference type="AlphaFoldDB" id="A0A238D9W6"/>
<name>A0A238D9W6_THIDL</name>
<dbReference type="NCBIfam" id="NF002837">
    <property type="entry name" value="PRK03059.1"/>
    <property type="match status" value="1"/>
</dbReference>
<proteinExistence type="inferred from homology"/>
<dbReference type="EC" id="2.7.7.59" evidence="7"/>
<dbReference type="Gene3D" id="1.10.3210.10">
    <property type="entry name" value="Hypothetical protein af1432"/>
    <property type="match status" value="1"/>
</dbReference>
<keyword evidence="3" id="KW-0677">Repeat</keyword>
<dbReference type="SUPFAM" id="SSF81593">
    <property type="entry name" value="Nucleotidyltransferase substrate binding subunit/domain"/>
    <property type="match status" value="1"/>
</dbReference>
<evidence type="ECO:0000256" key="1">
    <source>
        <dbReference type="ARBA" id="ARBA00022679"/>
    </source>
</evidence>